<evidence type="ECO:0000313" key="1">
    <source>
        <dbReference type="EMBL" id="MDE8603892.1"/>
    </source>
</evidence>
<dbReference type="EMBL" id="JAMZEG020000003">
    <property type="protein sequence ID" value="MDE8603892.1"/>
    <property type="molecule type" value="Genomic_DNA"/>
</dbReference>
<dbReference type="Proteomes" id="UP001139522">
    <property type="component" value="Unassembled WGS sequence"/>
</dbReference>
<reference evidence="1" key="1">
    <citation type="submission" date="2023-01" db="EMBL/GenBank/DDBJ databases">
        <title>Psychroserpens sp. MSW6 and Marinomonas sp. RSW2, isolated from seawater.</title>
        <authorList>
            <person name="Kristyanto S."/>
            <person name="Jung J."/>
            <person name="Kim J.M."/>
            <person name="Jeon C.O."/>
        </authorList>
    </citation>
    <scope>NUCLEOTIDE SEQUENCE</scope>
    <source>
        <strain evidence="1">RSW2</strain>
    </source>
</reference>
<evidence type="ECO:0000313" key="2">
    <source>
        <dbReference type="Proteomes" id="UP001139522"/>
    </source>
</evidence>
<accession>A0ABT5WGG1</accession>
<dbReference type="RefSeq" id="WP_255896384.1">
    <property type="nucleotide sequence ID" value="NZ_JAMZEG020000003.1"/>
</dbReference>
<dbReference type="Pfam" id="PF10761">
    <property type="entry name" value="DUF2590"/>
    <property type="match status" value="1"/>
</dbReference>
<sequence length="107" mass="11893">MNSIDLLIFEEDLSLNDRGEPHYVVGTECVAQDIKHMLIERGFLTSLIAERDKAKISMTETNIENAVEDDERILAGSASVVFRNGVVMCTAKTIDDEMVYLEAVLNG</sequence>
<comment type="caution">
    <text evidence="1">The sequence shown here is derived from an EMBL/GenBank/DDBJ whole genome shotgun (WGS) entry which is preliminary data.</text>
</comment>
<proteinExistence type="predicted"/>
<name>A0ABT5WGG1_9GAMM</name>
<organism evidence="1 2">
    <name type="scientific">Marinomonas maritima</name>
    <dbReference type="NCBI Taxonomy" id="2940935"/>
    <lineage>
        <taxon>Bacteria</taxon>
        <taxon>Pseudomonadati</taxon>
        <taxon>Pseudomonadota</taxon>
        <taxon>Gammaproteobacteria</taxon>
        <taxon>Oceanospirillales</taxon>
        <taxon>Oceanospirillaceae</taxon>
        <taxon>Marinomonas</taxon>
    </lineage>
</organism>
<protein>
    <submittedName>
        <fullName evidence="1">DUF2590 family protein</fullName>
    </submittedName>
</protein>
<gene>
    <name evidence="1" type="ORF">M3I01_013395</name>
</gene>
<keyword evidence="2" id="KW-1185">Reference proteome</keyword>
<dbReference type="InterPro" id="IPR019697">
    <property type="entry name" value="Phage_HP1_Orf28"/>
</dbReference>